<keyword evidence="4" id="KW-1185">Reference proteome</keyword>
<dbReference type="EMBL" id="LKMD01000106">
    <property type="protein sequence ID" value="PIA92007.1"/>
    <property type="molecule type" value="Genomic_DNA"/>
</dbReference>
<protein>
    <submittedName>
        <fullName evidence="1">Uncharacterized protein</fullName>
    </submittedName>
</protein>
<proteinExistence type="predicted"/>
<dbReference type="Proteomes" id="UP000230605">
    <property type="component" value="Chromosome 7"/>
</dbReference>
<name>A0A2G5HHI0_CERBT</name>
<sequence length="111" mass="12727">MVSTYAEDWGNYEGEDIGTYSIEPLVKKLRECDYGGIEGQQELKATVHLVSEYTTDDELVWVYGGSADEMKAKARKFFEDLGLEVEVTWKKMWSHEVSNCKHCRAPLQEAQ</sequence>
<reference evidence="1 3" key="1">
    <citation type="submission" date="2015-10" db="EMBL/GenBank/DDBJ databases">
        <title>The cercosporin biosynthetic gene cluster was horizontally transferred to several fungal lineages and shown to be expanded in Cercospora beticola based on microsynteny with recipient genomes.</title>
        <authorList>
            <person name="De Jonge R."/>
            <person name="Ebert M.K."/>
            <person name="Suttle J.C."/>
            <person name="Jurick Ii W.M."/>
            <person name="Secor G.A."/>
            <person name="Thomma B.P."/>
            <person name="Van De Peer Y."/>
            <person name="Bolton M.D."/>
        </authorList>
    </citation>
    <scope>NUCLEOTIDE SEQUENCE [LARGE SCALE GENOMIC DNA]</scope>
    <source>
        <strain evidence="1 3">09-40</strain>
    </source>
</reference>
<evidence type="ECO:0000313" key="2">
    <source>
        <dbReference type="EMBL" id="WPB06647.1"/>
    </source>
</evidence>
<reference evidence="2 4" key="2">
    <citation type="submission" date="2023-09" db="EMBL/GenBank/DDBJ databases">
        <title>Complete-Gapless Cercospora beticola genome.</title>
        <authorList>
            <person name="Wyatt N.A."/>
            <person name="Spanner R.E."/>
            <person name="Bolton M.D."/>
        </authorList>
    </citation>
    <scope>NUCLEOTIDE SEQUENCE [LARGE SCALE GENOMIC DNA]</scope>
    <source>
        <strain evidence="2">Cb09-40</strain>
    </source>
</reference>
<evidence type="ECO:0000313" key="4">
    <source>
        <dbReference type="Proteomes" id="UP001302367"/>
    </source>
</evidence>
<evidence type="ECO:0000313" key="1">
    <source>
        <dbReference type="EMBL" id="PIA92007.1"/>
    </source>
</evidence>
<dbReference type="Proteomes" id="UP001302367">
    <property type="component" value="Chromosome 7"/>
</dbReference>
<dbReference type="OrthoDB" id="3650885at2759"/>
<dbReference type="AlphaFoldDB" id="A0A2G5HHI0"/>
<evidence type="ECO:0000313" key="3">
    <source>
        <dbReference type="Proteomes" id="UP000230605"/>
    </source>
</evidence>
<dbReference type="EMBL" id="CP134190">
    <property type="protein sequence ID" value="WPB06647.1"/>
    <property type="molecule type" value="Genomic_DNA"/>
</dbReference>
<gene>
    <name evidence="1" type="ORF">CB0940_09075</name>
    <name evidence="2" type="ORF">RHO25_011306</name>
</gene>
<accession>A0A2G5HHI0</accession>
<organism evidence="1 3">
    <name type="scientific">Cercospora beticola</name>
    <name type="common">Sugarbeet leaf spot fungus</name>
    <dbReference type="NCBI Taxonomy" id="122368"/>
    <lineage>
        <taxon>Eukaryota</taxon>
        <taxon>Fungi</taxon>
        <taxon>Dikarya</taxon>
        <taxon>Ascomycota</taxon>
        <taxon>Pezizomycotina</taxon>
        <taxon>Dothideomycetes</taxon>
        <taxon>Dothideomycetidae</taxon>
        <taxon>Mycosphaerellales</taxon>
        <taxon>Mycosphaerellaceae</taxon>
        <taxon>Cercospora</taxon>
    </lineage>
</organism>